<proteinExistence type="inferred from homology"/>
<dbReference type="SUPFAM" id="SSF52833">
    <property type="entry name" value="Thioredoxin-like"/>
    <property type="match status" value="1"/>
</dbReference>
<dbReference type="PANTHER" id="PTHR42943">
    <property type="entry name" value="GLUTATHIONE S-TRANSFERASE KAPPA"/>
    <property type="match status" value="1"/>
</dbReference>
<dbReference type="RefSeq" id="WP_125407546.1">
    <property type="nucleotide sequence ID" value="NZ_JBEHHI010000001.1"/>
</dbReference>
<gene>
    <name evidence="3" type="ORF">Ga0609869_000766</name>
</gene>
<comment type="catalytic activity">
    <reaction evidence="1">
        <text>2-hydroxychromene-2-carboxylate = (3E)-4-(2-hydroxyphenyl)-2-oxobut-3-enoate</text>
        <dbReference type="Rhea" id="RHEA:27401"/>
        <dbReference type="ChEBI" id="CHEBI:59350"/>
        <dbReference type="ChEBI" id="CHEBI:59353"/>
        <dbReference type="EC" id="5.99.1.4"/>
    </reaction>
</comment>
<evidence type="ECO:0000259" key="2">
    <source>
        <dbReference type="Pfam" id="PF01323"/>
    </source>
</evidence>
<dbReference type="InterPro" id="IPR001853">
    <property type="entry name" value="DSBA-like_thioredoxin_dom"/>
</dbReference>
<dbReference type="EC" id="5.99.1.4" evidence="1"/>
<dbReference type="EMBL" id="JBEHHI010000001">
    <property type="protein sequence ID" value="MEX5727413.1"/>
    <property type="molecule type" value="Genomic_DNA"/>
</dbReference>
<dbReference type="InterPro" id="IPR036249">
    <property type="entry name" value="Thioredoxin-like_sf"/>
</dbReference>
<dbReference type="Proteomes" id="UP001560019">
    <property type="component" value="Unassembled WGS sequence"/>
</dbReference>
<evidence type="ECO:0000313" key="3">
    <source>
        <dbReference type="EMBL" id="MEX5727413.1"/>
    </source>
</evidence>
<keyword evidence="4" id="KW-1185">Reference proteome</keyword>
<keyword evidence="1 3" id="KW-0413">Isomerase</keyword>
<reference evidence="3 4" key="1">
    <citation type="submission" date="2024-06" db="EMBL/GenBank/DDBJ databases">
        <title>Genome of Rhodovulum iodosum, a marine photoferrotroph.</title>
        <authorList>
            <person name="Bianchini G."/>
            <person name="Nikeleit V."/>
            <person name="Kappler A."/>
            <person name="Bryce C."/>
            <person name="Sanchez-Baracaldo P."/>
        </authorList>
    </citation>
    <scope>NUCLEOTIDE SEQUENCE [LARGE SCALE GENOMIC DNA]</scope>
    <source>
        <strain evidence="3 4">UT/N1</strain>
    </source>
</reference>
<protein>
    <recommendedName>
        <fullName evidence="1">2-hydroxychromene-2-carboxylate isomerase</fullName>
        <ecNumber evidence="1">5.99.1.4</ecNumber>
    </recommendedName>
</protein>
<dbReference type="InterPro" id="IPR014440">
    <property type="entry name" value="HCCAis_GSTk"/>
</dbReference>
<dbReference type="PIRSF" id="PIRSF006386">
    <property type="entry name" value="HCCAis_GSTk"/>
    <property type="match status" value="1"/>
</dbReference>
<dbReference type="PANTHER" id="PTHR42943:SF2">
    <property type="entry name" value="GLUTATHIONE S-TRANSFERASE KAPPA 1"/>
    <property type="match status" value="1"/>
</dbReference>
<evidence type="ECO:0000313" key="4">
    <source>
        <dbReference type="Proteomes" id="UP001560019"/>
    </source>
</evidence>
<dbReference type="Pfam" id="PF01323">
    <property type="entry name" value="DSBA"/>
    <property type="match status" value="1"/>
</dbReference>
<dbReference type="Gene3D" id="3.40.30.10">
    <property type="entry name" value="Glutaredoxin"/>
    <property type="match status" value="1"/>
</dbReference>
<sequence length="198" mass="21897">MHKIDFWVSIGSTYSFLTVMRIGREAAARGVSVTWRPFNVRKLMMAQQNVPFAGKPAKLAYMWRDVARRAARHGLSAQVPVEYPIPELEKANLVATIGCDEGWGPDYIAETYRRWFHDNQPPGQAPNLTDSLIAVGQDPDRVVPLAEAPATRRVLNMVTAEAEALGLFGAPSFVADGELFWGDDRLEDALDWAAGARA</sequence>
<dbReference type="InterPro" id="IPR051924">
    <property type="entry name" value="GST_Kappa/NadH"/>
</dbReference>
<organism evidence="3 4">
    <name type="scientific">Rhodovulum iodosum</name>
    <dbReference type="NCBI Taxonomy" id="68291"/>
    <lineage>
        <taxon>Bacteria</taxon>
        <taxon>Pseudomonadati</taxon>
        <taxon>Pseudomonadota</taxon>
        <taxon>Alphaproteobacteria</taxon>
        <taxon>Rhodobacterales</taxon>
        <taxon>Paracoccaceae</taxon>
        <taxon>Rhodovulum</taxon>
    </lineage>
</organism>
<comment type="similarity">
    <text evidence="1">Belongs to the GST superfamily. NadH family.</text>
</comment>
<feature type="domain" description="DSBA-like thioredoxin" evidence="2">
    <location>
        <begin position="4"/>
        <end position="188"/>
    </location>
</feature>
<comment type="caution">
    <text evidence="3">The sequence shown here is derived from an EMBL/GenBank/DDBJ whole genome shotgun (WGS) entry which is preliminary data.</text>
</comment>
<dbReference type="GO" id="GO:0016853">
    <property type="term" value="F:isomerase activity"/>
    <property type="evidence" value="ECO:0007669"/>
    <property type="project" value="UniProtKB-KW"/>
</dbReference>
<accession>A0ABV3XQ10</accession>
<name>A0ABV3XQ10_9RHOB</name>
<evidence type="ECO:0000256" key="1">
    <source>
        <dbReference type="PIRNR" id="PIRNR006386"/>
    </source>
</evidence>